<dbReference type="EMBL" id="SWJQ01000008">
    <property type="protein sequence ID" value="TRZ26613.1"/>
    <property type="molecule type" value="Genomic_DNA"/>
</dbReference>
<evidence type="ECO:0000313" key="3">
    <source>
        <dbReference type="Proteomes" id="UP000796761"/>
    </source>
</evidence>
<proteinExistence type="predicted"/>
<keyword evidence="3" id="KW-1185">Reference proteome</keyword>
<evidence type="ECO:0000313" key="2">
    <source>
        <dbReference type="EMBL" id="TRZ26613.1"/>
    </source>
</evidence>
<reference evidence="2" key="1">
    <citation type="submission" date="2019-04" db="EMBL/GenBank/DDBJ databases">
        <title>Genome assembly of Zosterops borbonicus 15179.</title>
        <authorList>
            <person name="Leroy T."/>
            <person name="Anselmetti Y."/>
            <person name="Tilak M.-K."/>
            <person name="Nabholz B."/>
        </authorList>
    </citation>
    <scope>NUCLEOTIDE SEQUENCE</scope>
    <source>
        <strain evidence="2">HGM_15179</strain>
        <tissue evidence="2">Muscle</tissue>
    </source>
</reference>
<dbReference type="OrthoDB" id="9391080at2759"/>
<name>A0A8K1LV13_9PASS</name>
<feature type="region of interest" description="Disordered" evidence="1">
    <location>
        <begin position="1"/>
        <end position="27"/>
    </location>
</feature>
<feature type="compositionally biased region" description="Basic and acidic residues" evidence="1">
    <location>
        <begin position="1"/>
        <end position="21"/>
    </location>
</feature>
<comment type="caution">
    <text evidence="2">The sequence shown here is derived from an EMBL/GenBank/DDBJ whole genome shotgun (WGS) entry which is preliminary data.</text>
</comment>
<feature type="region of interest" description="Disordered" evidence="1">
    <location>
        <begin position="45"/>
        <end position="108"/>
    </location>
</feature>
<gene>
    <name evidence="2" type="ORF">HGM15179_000494</name>
</gene>
<organism evidence="2 3">
    <name type="scientific">Zosterops borbonicus</name>
    <dbReference type="NCBI Taxonomy" id="364589"/>
    <lineage>
        <taxon>Eukaryota</taxon>
        <taxon>Metazoa</taxon>
        <taxon>Chordata</taxon>
        <taxon>Craniata</taxon>
        <taxon>Vertebrata</taxon>
        <taxon>Euteleostomi</taxon>
        <taxon>Archelosauria</taxon>
        <taxon>Archosauria</taxon>
        <taxon>Dinosauria</taxon>
        <taxon>Saurischia</taxon>
        <taxon>Theropoda</taxon>
        <taxon>Coelurosauria</taxon>
        <taxon>Aves</taxon>
        <taxon>Neognathae</taxon>
        <taxon>Neoaves</taxon>
        <taxon>Telluraves</taxon>
        <taxon>Australaves</taxon>
        <taxon>Passeriformes</taxon>
        <taxon>Sylvioidea</taxon>
        <taxon>Zosteropidae</taxon>
        <taxon>Zosterops</taxon>
    </lineage>
</organism>
<accession>A0A8K1LV13</accession>
<feature type="compositionally biased region" description="Basic and acidic residues" evidence="1">
    <location>
        <begin position="45"/>
        <end position="84"/>
    </location>
</feature>
<dbReference type="AlphaFoldDB" id="A0A8K1LV13"/>
<evidence type="ECO:0000256" key="1">
    <source>
        <dbReference type="SAM" id="MobiDB-lite"/>
    </source>
</evidence>
<dbReference type="Proteomes" id="UP000796761">
    <property type="component" value="Unassembled WGS sequence"/>
</dbReference>
<protein>
    <submittedName>
        <fullName evidence="2">Uncharacterized protein</fullName>
    </submittedName>
</protein>
<sequence length="246" mass="29166">MGSKLLDENKKPHSENQDFKGRSTRVVKGPEGKIYEEWLRSLGEKRREEKRREEKRREEKRREEKRREEKRREEKRREETREDFQISPVSPRTRMGQKYDPGFTSPMSKKELDRLTKEVYLQKPLSRLKEMNENLIKTITILEYFSQSIQNVSTSAICEAHAIDYPEIQIPKNILRLSWTLQLVENSRTKTIIEPWRYKGIMWGSEELHGLYQEVNDTHVDSGAALRDTSAPPDLEARTCLLMETT</sequence>